<evidence type="ECO:0000256" key="1">
    <source>
        <dbReference type="ARBA" id="ARBA00006964"/>
    </source>
</evidence>
<dbReference type="InterPro" id="IPR002678">
    <property type="entry name" value="DUF34/NIF3"/>
</dbReference>
<protein>
    <submittedName>
        <fullName evidence="3">GTP cyclohydrolase 1 type 2</fullName>
    </submittedName>
</protein>
<accession>A0ABQ2WSV5</accession>
<dbReference type="Gene3D" id="3.40.1390.30">
    <property type="entry name" value="NIF3 (NGG1p interacting factor 3)-like"/>
    <property type="match status" value="2"/>
</dbReference>
<dbReference type="Pfam" id="PF01784">
    <property type="entry name" value="DUF34_NIF3"/>
    <property type="match status" value="1"/>
</dbReference>
<dbReference type="PANTHER" id="PTHR13799:SF14">
    <property type="entry name" value="GTP CYCLOHYDROLASE 1 TYPE 2 HOMOLOG"/>
    <property type="match status" value="1"/>
</dbReference>
<name>A0ABQ2WSV5_9ALTE</name>
<evidence type="ECO:0000313" key="3">
    <source>
        <dbReference type="EMBL" id="GGW70916.1"/>
    </source>
</evidence>
<dbReference type="SUPFAM" id="SSF102705">
    <property type="entry name" value="NIF3 (NGG1p interacting factor 3)-like"/>
    <property type="match status" value="1"/>
</dbReference>
<dbReference type="InterPro" id="IPR036069">
    <property type="entry name" value="DUF34/NIF3_sf"/>
</dbReference>
<dbReference type="RefSeq" id="WP_189483934.1">
    <property type="nucleotide sequence ID" value="NZ_BMYR01000013.1"/>
</dbReference>
<proteinExistence type="inferred from homology"/>
<dbReference type="NCBIfam" id="TIGR00486">
    <property type="entry name" value="YbgI_SA1388"/>
    <property type="match status" value="1"/>
</dbReference>
<evidence type="ECO:0000313" key="4">
    <source>
        <dbReference type="Proteomes" id="UP000634667"/>
    </source>
</evidence>
<keyword evidence="4" id="KW-1185">Reference proteome</keyword>
<evidence type="ECO:0000256" key="2">
    <source>
        <dbReference type="ARBA" id="ARBA00022723"/>
    </source>
</evidence>
<dbReference type="Proteomes" id="UP000634667">
    <property type="component" value="Unassembled WGS sequence"/>
</dbReference>
<organism evidence="3 4">
    <name type="scientific">Alishewanella tabrizica</name>
    <dbReference type="NCBI Taxonomy" id="671278"/>
    <lineage>
        <taxon>Bacteria</taxon>
        <taxon>Pseudomonadati</taxon>
        <taxon>Pseudomonadota</taxon>
        <taxon>Gammaproteobacteria</taxon>
        <taxon>Alteromonadales</taxon>
        <taxon>Alteromonadaceae</taxon>
        <taxon>Alishewanella</taxon>
    </lineage>
</organism>
<gene>
    <name evidence="3" type="ORF">GCM10008111_28770</name>
</gene>
<comment type="caution">
    <text evidence="3">The sequence shown here is derived from an EMBL/GenBank/DDBJ whole genome shotgun (WGS) entry which is preliminary data.</text>
</comment>
<sequence>MIERQQLVNFIDETLNSARIKDYCPNGLQVEGKAEIRTIVTGVTASHALLAQAVALHADAVLVHHGYFWKNEAMPVVGMKKRRLALLLQHDINLLAYHLPLDVHAELGNNAQLGAILGISQSKPVLTAEPLGVLQQGTLAVATPLAVLAQHLRDTLGRDVLVEDAGIGLVQTIAWCTGGGQGYIEQAAAAGAQLFVTGEVSEQTIHIARELGIHFIAAGHHATERYGVKALGEYLATELGLKVHFVDIDNPA</sequence>
<dbReference type="PANTHER" id="PTHR13799">
    <property type="entry name" value="NGG1 INTERACTING FACTOR 3"/>
    <property type="match status" value="1"/>
</dbReference>
<comment type="similarity">
    <text evidence="1">Belongs to the GTP cyclohydrolase I type 2/NIF3 family.</text>
</comment>
<dbReference type="EMBL" id="BMYR01000013">
    <property type="protein sequence ID" value="GGW70916.1"/>
    <property type="molecule type" value="Genomic_DNA"/>
</dbReference>
<reference evidence="4" key="1">
    <citation type="journal article" date="2019" name="Int. J. Syst. Evol. Microbiol.">
        <title>The Global Catalogue of Microorganisms (GCM) 10K type strain sequencing project: providing services to taxonomists for standard genome sequencing and annotation.</title>
        <authorList>
            <consortium name="The Broad Institute Genomics Platform"/>
            <consortium name="The Broad Institute Genome Sequencing Center for Infectious Disease"/>
            <person name="Wu L."/>
            <person name="Ma J."/>
        </authorList>
    </citation>
    <scope>NUCLEOTIDE SEQUENCE [LARGE SCALE GENOMIC DNA]</scope>
    <source>
        <strain evidence="4">KCTC 23723</strain>
    </source>
</reference>
<keyword evidence="2" id="KW-0479">Metal-binding</keyword>